<dbReference type="EMBL" id="JABSTQ010007029">
    <property type="protein sequence ID" value="KAG0436322.1"/>
    <property type="molecule type" value="Genomic_DNA"/>
</dbReference>
<gene>
    <name evidence="1" type="ORF">HPB47_018016</name>
</gene>
<protein>
    <submittedName>
        <fullName evidence="1">Uncharacterized protein</fullName>
    </submittedName>
</protein>
<evidence type="ECO:0000313" key="1">
    <source>
        <dbReference type="EMBL" id="KAG0436322.1"/>
    </source>
</evidence>
<evidence type="ECO:0000313" key="2">
    <source>
        <dbReference type="Proteomes" id="UP000805193"/>
    </source>
</evidence>
<reference evidence="1 2" key="1">
    <citation type="journal article" date="2020" name="Cell">
        <title>Large-Scale Comparative Analyses of Tick Genomes Elucidate Their Genetic Diversity and Vector Capacities.</title>
        <authorList>
            <consortium name="Tick Genome and Microbiome Consortium (TIGMIC)"/>
            <person name="Jia N."/>
            <person name="Wang J."/>
            <person name="Shi W."/>
            <person name="Du L."/>
            <person name="Sun Y."/>
            <person name="Zhan W."/>
            <person name="Jiang J.F."/>
            <person name="Wang Q."/>
            <person name="Zhang B."/>
            <person name="Ji P."/>
            <person name="Bell-Sakyi L."/>
            <person name="Cui X.M."/>
            <person name="Yuan T.T."/>
            <person name="Jiang B.G."/>
            <person name="Yang W.F."/>
            <person name="Lam T.T."/>
            <person name="Chang Q.C."/>
            <person name="Ding S.J."/>
            <person name="Wang X.J."/>
            <person name="Zhu J.G."/>
            <person name="Ruan X.D."/>
            <person name="Zhao L."/>
            <person name="Wei J.T."/>
            <person name="Ye R.Z."/>
            <person name="Que T.C."/>
            <person name="Du C.H."/>
            <person name="Zhou Y.H."/>
            <person name="Cheng J.X."/>
            <person name="Dai P.F."/>
            <person name="Guo W.B."/>
            <person name="Han X.H."/>
            <person name="Huang E.J."/>
            <person name="Li L.F."/>
            <person name="Wei W."/>
            <person name="Gao Y.C."/>
            <person name="Liu J.Z."/>
            <person name="Shao H.Z."/>
            <person name="Wang X."/>
            <person name="Wang C.C."/>
            <person name="Yang T.C."/>
            <person name="Huo Q.B."/>
            <person name="Li W."/>
            <person name="Chen H.Y."/>
            <person name="Chen S.E."/>
            <person name="Zhou L.G."/>
            <person name="Ni X.B."/>
            <person name="Tian J.H."/>
            <person name="Sheng Y."/>
            <person name="Liu T."/>
            <person name="Pan Y.S."/>
            <person name="Xia L.Y."/>
            <person name="Li J."/>
            <person name="Zhao F."/>
            <person name="Cao W.C."/>
        </authorList>
    </citation>
    <scope>NUCLEOTIDE SEQUENCE [LARGE SCALE GENOMIC DNA]</scope>
    <source>
        <strain evidence="1">Iper-2018</strain>
    </source>
</reference>
<organism evidence="1 2">
    <name type="scientific">Ixodes persulcatus</name>
    <name type="common">Taiga tick</name>
    <dbReference type="NCBI Taxonomy" id="34615"/>
    <lineage>
        <taxon>Eukaryota</taxon>
        <taxon>Metazoa</taxon>
        <taxon>Ecdysozoa</taxon>
        <taxon>Arthropoda</taxon>
        <taxon>Chelicerata</taxon>
        <taxon>Arachnida</taxon>
        <taxon>Acari</taxon>
        <taxon>Parasitiformes</taxon>
        <taxon>Ixodida</taxon>
        <taxon>Ixodoidea</taxon>
        <taxon>Ixodidae</taxon>
        <taxon>Ixodinae</taxon>
        <taxon>Ixodes</taxon>
    </lineage>
</organism>
<dbReference type="Proteomes" id="UP000805193">
    <property type="component" value="Unassembled WGS sequence"/>
</dbReference>
<keyword evidence="2" id="KW-1185">Reference proteome</keyword>
<sequence>MDSFVTARPKDTSPVIIYTKEIKATEQRLAAHVAVPGSFSAEDHLAPLVYNPIYEEYVDLDERGVVKTHDKINLILQGHVEEVHSPSTSAALPVEPVSAIGYPAKRDLYNEATRHLVFKYPFLGDKPGCGTPAPYDIGEDAASIQKHIEFLRKEMKKAPETRNEAMISDGMERTHVQRRAWTIENPRTVEEVLDLYPALGVKEEVLHEFFRMTQVHAEKEVANFFDKKGEREEEHVQPAFPVMQVRGGASSSPLTVVLEDCSFEVTDIVAGIALILALYWVHDIPYCPKASRSLAVIGNFIRLTYKTKSILVLDLISKLED</sequence>
<proteinExistence type="predicted"/>
<comment type="caution">
    <text evidence="1">The sequence shown here is derived from an EMBL/GenBank/DDBJ whole genome shotgun (WGS) entry which is preliminary data.</text>
</comment>
<name>A0AC60QLT0_IXOPE</name>
<accession>A0AC60QLT0</accession>